<keyword evidence="2" id="KW-1185">Reference proteome</keyword>
<dbReference type="AlphaFoldDB" id="A0A9P0PBS2"/>
<gene>
    <name evidence="1" type="ORF">ACAOBT_LOCUS13653</name>
</gene>
<comment type="caution">
    <text evidence="1">The sequence shown here is derived from an EMBL/GenBank/DDBJ whole genome shotgun (WGS) entry which is preliminary data.</text>
</comment>
<dbReference type="Proteomes" id="UP001152888">
    <property type="component" value="Unassembled WGS sequence"/>
</dbReference>
<accession>A0A9P0PBS2</accession>
<sequence length="70" mass="8435">MFAEEATRREALPLTRDRCQKANTTERNLERTSFDSLFWVEYFSTVQRIAVYSWYIFEEAGTILDLRMFL</sequence>
<name>A0A9P0PBS2_ACAOB</name>
<proteinExistence type="predicted"/>
<evidence type="ECO:0000313" key="1">
    <source>
        <dbReference type="EMBL" id="CAH1979848.1"/>
    </source>
</evidence>
<evidence type="ECO:0000313" key="2">
    <source>
        <dbReference type="Proteomes" id="UP001152888"/>
    </source>
</evidence>
<reference evidence="1" key="1">
    <citation type="submission" date="2022-03" db="EMBL/GenBank/DDBJ databases">
        <authorList>
            <person name="Sayadi A."/>
        </authorList>
    </citation>
    <scope>NUCLEOTIDE SEQUENCE</scope>
</reference>
<protein>
    <submittedName>
        <fullName evidence="1">Uncharacterized protein</fullName>
    </submittedName>
</protein>
<dbReference type="EMBL" id="CAKOFQ010006885">
    <property type="protein sequence ID" value="CAH1979848.1"/>
    <property type="molecule type" value="Genomic_DNA"/>
</dbReference>
<organism evidence="1 2">
    <name type="scientific">Acanthoscelides obtectus</name>
    <name type="common">Bean weevil</name>
    <name type="synonym">Bruchus obtectus</name>
    <dbReference type="NCBI Taxonomy" id="200917"/>
    <lineage>
        <taxon>Eukaryota</taxon>
        <taxon>Metazoa</taxon>
        <taxon>Ecdysozoa</taxon>
        <taxon>Arthropoda</taxon>
        <taxon>Hexapoda</taxon>
        <taxon>Insecta</taxon>
        <taxon>Pterygota</taxon>
        <taxon>Neoptera</taxon>
        <taxon>Endopterygota</taxon>
        <taxon>Coleoptera</taxon>
        <taxon>Polyphaga</taxon>
        <taxon>Cucujiformia</taxon>
        <taxon>Chrysomeloidea</taxon>
        <taxon>Chrysomelidae</taxon>
        <taxon>Bruchinae</taxon>
        <taxon>Bruchini</taxon>
        <taxon>Acanthoscelides</taxon>
    </lineage>
</organism>